<reference evidence="2" key="1">
    <citation type="journal article" date="2023" name="Science">
        <title>Genome structures resolve the early diversification of teleost fishes.</title>
        <authorList>
            <person name="Parey E."/>
            <person name="Louis A."/>
            <person name="Montfort J."/>
            <person name="Bouchez O."/>
            <person name="Roques C."/>
            <person name="Iampietro C."/>
            <person name="Lluch J."/>
            <person name="Castinel A."/>
            <person name="Donnadieu C."/>
            <person name="Desvignes T."/>
            <person name="Floi Bucao C."/>
            <person name="Jouanno E."/>
            <person name="Wen M."/>
            <person name="Mejri S."/>
            <person name="Dirks R."/>
            <person name="Jansen H."/>
            <person name="Henkel C."/>
            <person name="Chen W.J."/>
            <person name="Zahm M."/>
            <person name="Cabau C."/>
            <person name="Klopp C."/>
            <person name="Thompson A.W."/>
            <person name="Robinson-Rechavi M."/>
            <person name="Braasch I."/>
            <person name="Lecointre G."/>
            <person name="Bobe J."/>
            <person name="Postlethwait J.H."/>
            <person name="Berthelot C."/>
            <person name="Roest Crollius H."/>
            <person name="Guiguen Y."/>
        </authorList>
    </citation>
    <scope>NUCLEOTIDE SEQUENCE</scope>
    <source>
        <strain evidence="2">NC1722</strain>
    </source>
</reference>
<evidence type="ECO:0008006" key="4">
    <source>
        <dbReference type="Google" id="ProtNLM"/>
    </source>
</evidence>
<dbReference type="GO" id="GO:0035735">
    <property type="term" value="P:intraciliary transport involved in cilium assembly"/>
    <property type="evidence" value="ECO:0007669"/>
    <property type="project" value="TreeGrafter"/>
</dbReference>
<evidence type="ECO:0000256" key="1">
    <source>
        <dbReference type="SAM" id="MobiDB-lite"/>
    </source>
</evidence>
<dbReference type="GO" id="GO:0036064">
    <property type="term" value="C:ciliary basal body"/>
    <property type="evidence" value="ECO:0007669"/>
    <property type="project" value="TreeGrafter"/>
</dbReference>
<gene>
    <name evidence="2" type="ORF">AAFF_G00215530</name>
</gene>
<dbReference type="Proteomes" id="UP001221898">
    <property type="component" value="Unassembled WGS sequence"/>
</dbReference>
<proteinExistence type="predicted"/>
<evidence type="ECO:0000313" key="3">
    <source>
        <dbReference type="Proteomes" id="UP001221898"/>
    </source>
</evidence>
<dbReference type="GO" id="GO:0034451">
    <property type="term" value="C:centriolar satellite"/>
    <property type="evidence" value="ECO:0007669"/>
    <property type="project" value="TreeGrafter"/>
</dbReference>
<dbReference type="PANTHER" id="PTHR46507">
    <property type="entry name" value="AFADIN- AND ALPHA-ACTININ-BINDING PROTEIN"/>
    <property type="match status" value="1"/>
</dbReference>
<name>A0AAD7W4A3_9TELE</name>
<organism evidence="2 3">
    <name type="scientific">Aldrovandia affinis</name>
    <dbReference type="NCBI Taxonomy" id="143900"/>
    <lineage>
        <taxon>Eukaryota</taxon>
        <taxon>Metazoa</taxon>
        <taxon>Chordata</taxon>
        <taxon>Craniata</taxon>
        <taxon>Vertebrata</taxon>
        <taxon>Euteleostomi</taxon>
        <taxon>Actinopterygii</taxon>
        <taxon>Neopterygii</taxon>
        <taxon>Teleostei</taxon>
        <taxon>Notacanthiformes</taxon>
        <taxon>Halosauridae</taxon>
        <taxon>Aldrovandia</taxon>
    </lineage>
</organism>
<evidence type="ECO:0000313" key="2">
    <source>
        <dbReference type="EMBL" id="KAJ8383711.1"/>
    </source>
</evidence>
<keyword evidence="3" id="KW-1185">Reference proteome</keyword>
<dbReference type="EMBL" id="JAINUG010000287">
    <property type="protein sequence ID" value="KAJ8383711.1"/>
    <property type="molecule type" value="Genomic_DNA"/>
</dbReference>
<sequence length="452" mass="51493">MAHRQRAYQRQPLARGKIQVCSEVQRTFTLSPQPSPPLSEASCSATSCASRKGSRDQEWGKGTSVREQLAESERHITRLQDTLRREREKCMRLQSRCNQQAVELRRREQQSSRLKERLGQLADGNRGRRPSIDVLNALPRALLKGTPSRTTRTHGRTEEEALRVMLERREAEVREAVQLRQCLTTLLCSLRADMERTLQDCMVTGGQGPDCKQLIQSEAALGDHVTGGVVQGWNKVQKRLGEFISEGFSSVAVGTDQDKLLAQLETDLEQSKQLVRLQQQLLQDSVGTPLPASLTDSYYLEEWERLQEKWAEFDSQRRSFQRERQAFTDAAIRLGHERRQFEQQKASLLRQQFLCHSPFLPPVHSRRESTALSSDHMTYSSCRPATPSSLESGITPWADQSGIQTPSTPELYSALRIPFHRRRSIGSPSRGECWEGRAERVLMPPTDLDWSF</sequence>
<feature type="region of interest" description="Disordered" evidence="1">
    <location>
        <begin position="49"/>
        <end position="70"/>
    </location>
</feature>
<dbReference type="InterPro" id="IPR052300">
    <property type="entry name" value="Adhesion_Centrosome_assoc"/>
</dbReference>
<dbReference type="PANTHER" id="PTHR46507:SF3">
    <property type="entry name" value="AFADIN- AND ALPHA-ACTININ-BINDING PROTEIN-LIKE"/>
    <property type="match status" value="1"/>
</dbReference>
<dbReference type="AlphaFoldDB" id="A0AAD7W4A3"/>
<protein>
    <recommendedName>
        <fullName evidence="4">Afadin- and alpha-actinin-binding protein-like</fullName>
    </recommendedName>
</protein>
<accession>A0AAD7W4A3</accession>
<comment type="caution">
    <text evidence="2">The sequence shown here is derived from an EMBL/GenBank/DDBJ whole genome shotgun (WGS) entry which is preliminary data.</text>
</comment>